<comment type="caution">
    <text evidence="1">The sequence shown here is derived from an EMBL/GenBank/DDBJ whole genome shotgun (WGS) entry which is preliminary data.</text>
</comment>
<name>A0ABS6A933_9GAMM</name>
<organism evidence="1 2">
    <name type="scientific">Marinobacter salexigens</name>
    <dbReference type="NCBI Taxonomy" id="1925763"/>
    <lineage>
        <taxon>Bacteria</taxon>
        <taxon>Pseudomonadati</taxon>
        <taxon>Pseudomonadota</taxon>
        <taxon>Gammaproteobacteria</taxon>
        <taxon>Pseudomonadales</taxon>
        <taxon>Marinobacteraceae</taxon>
        <taxon>Marinobacter</taxon>
    </lineage>
</organism>
<dbReference type="EMBL" id="JAHKPV010000019">
    <property type="protein sequence ID" value="MBU2874695.1"/>
    <property type="molecule type" value="Genomic_DNA"/>
</dbReference>
<proteinExistence type="predicted"/>
<evidence type="ECO:0000313" key="1">
    <source>
        <dbReference type="EMBL" id="MBU2874695.1"/>
    </source>
</evidence>
<accession>A0ABS6A933</accession>
<protein>
    <submittedName>
        <fullName evidence="1">Uncharacterized protein</fullName>
    </submittedName>
</protein>
<keyword evidence="2" id="KW-1185">Reference proteome</keyword>
<reference evidence="1 2" key="1">
    <citation type="submission" date="2021-05" db="EMBL/GenBank/DDBJ databases">
        <title>Draft genomes of bacteria isolated from model marine particles.</title>
        <authorList>
            <person name="Datta M.S."/>
            <person name="Schwartzman J.A."/>
            <person name="Enke T.N."/>
            <person name="Saavedra J."/>
            <person name="Cermak N."/>
            <person name="Cordero O.X."/>
        </authorList>
    </citation>
    <scope>NUCLEOTIDE SEQUENCE [LARGE SCALE GENOMIC DNA]</scope>
    <source>
        <strain evidence="1 2">D2M19</strain>
    </source>
</reference>
<dbReference type="Proteomes" id="UP000753376">
    <property type="component" value="Unassembled WGS sequence"/>
</dbReference>
<dbReference type="RefSeq" id="WP_216008516.1">
    <property type="nucleotide sequence ID" value="NZ_JAHKPV010000019.1"/>
</dbReference>
<evidence type="ECO:0000313" key="2">
    <source>
        <dbReference type="Proteomes" id="UP000753376"/>
    </source>
</evidence>
<sequence>MGIANNHAQAATRNNLFGFQPNVPSLFEDGGKTSHQWLEHLGFSVNKVDQEHWVATHHTALPELHFYSARELAQFASYKAHHYAKRLLPENRT</sequence>
<gene>
    <name evidence="1" type="ORF">KO508_11875</name>
</gene>